<feature type="region of interest" description="Disordered" evidence="1">
    <location>
        <begin position="396"/>
        <end position="417"/>
    </location>
</feature>
<feature type="transmembrane region" description="Helical" evidence="2">
    <location>
        <begin position="166"/>
        <end position="185"/>
    </location>
</feature>
<comment type="caution">
    <text evidence="3">The sequence shown here is derived from an EMBL/GenBank/DDBJ whole genome shotgun (WGS) entry which is preliminary data.</text>
</comment>
<feature type="transmembrane region" description="Helical" evidence="2">
    <location>
        <begin position="47"/>
        <end position="67"/>
    </location>
</feature>
<keyword evidence="2" id="KW-1133">Transmembrane helix</keyword>
<evidence type="ECO:0000256" key="2">
    <source>
        <dbReference type="SAM" id="Phobius"/>
    </source>
</evidence>
<dbReference type="Proteomes" id="UP001595850">
    <property type="component" value="Unassembled WGS sequence"/>
</dbReference>
<dbReference type="PANTHER" id="PTHR23542:SF1">
    <property type="entry name" value="MAJOR FACILITATOR SUPERFAMILY (MFS) PROFILE DOMAIN-CONTAINING PROTEIN"/>
    <property type="match status" value="1"/>
</dbReference>
<sequence length="417" mass="42030">MEPYRRLLALPGVRTLLVVGLLARIPTTAVNITLTLHVAESMGLGFTKAGLVTAACTVGMALGSPLAGRFADSYGLRPVLLVTTAAQALFWATAWAMPFPVLLAAAVPAGLLGLPVFSVVRQCLAALVPVEQRRIAFSLDSMLVELSYMAGPALGVAGMTALGSGAAMGIVAGGLVGSGTALLLLNPPLRSAEEDAAEEDAAGEGGGAGGRLPRRMWLTPSLVTLLGTAAAATFVLTAGELSLVAAMKNAGDTAWTGLAIGVWCLYSLVGGFVYGGLPRGFSPLLLIGAMGLFTVPVGLVGDDWRWLVVALLPAGLLCAPGLSSTVETLSRWVPARARGEAMGLHGTALLVGGAVSAPLAGAVIDGPGPGWAFAVAGLVGVAMVLLALPFWRRSGADAGPREPGKGGDREAAASAAQ</sequence>
<feature type="transmembrane region" description="Helical" evidence="2">
    <location>
        <begin position="306"/>
        <end position="329"/>
    </location>
</feature>
<feature type="transmembrane region" description="Helical" evidence="2">
    <location>
        <begin position="222"/>
        <end position="247"/>
    </location>
</feature>
<gene>
    <name evidence="3" type="ORF">ACFOWE_15405</name>
</gene>
<evidence type="ECO:0000313" key="3">
    <source>
        <dbReference type="EMBL" id="MFC4059690.1"/>
    </source>
</evidence>
<evidence type="ECO:0000256" key="1">
    <source>
        <dbReference type="SAM" id="MobiDB-lite"/>
    </source>
</evidence>
<proteinExistence type="predicted"/>
<feature type="transmembrane region" description="Helical" evidence="2">
    <location>
        <begin position="253"/>
        <end position="274"/>
    </location>
</feature>
<dbReference type="Gene3D" id="1.20.1250.20">
    <property type="entry name" value="MFS general substrate transporter like domains"/>
    <property type="match status" value="1"/>
</dbReference>
<dbReference type="PANTHER" id="PTHR23542">
    <property type="match status" value="1"/>
</dbReference>
<feature type="transmembrane region" description="Helical" evidence="2">
    <location>
        <begin position="142"/>
        <end position="160"/>
    </location>
</feature>
<dbReference type="InterPro" id="IPR036259">
    <property type="entry name" value="MFS_trans_sf"/>
</dbReference>
<feature type="compositionally biased region" description="Basic and acidic residues" evidence="1">
    <location>
        <begin position="399"/>
        <end position="411"/>
    </location>
</feature>
<keyword evidence="2" id="KW-0812">Transmembrane</keyword>
<feature type="transmembrane region" description="Helical" evidence="2">
    <location>
        <begin position="341"/>
        <end position="364"/>
    </location>
</feature>
<dbReference type="Pfam" id="PF07690">
    <property type="entry name" value="MFS_1"/>
    <property type="match status" value="1"/>
</dbReference>
<organism evidence="3 4">
    <name type="scientific">Planomonospora corallina</name>
    <dbReference type="NCBI Taxonomy" id="1806052"/>
    <lineage>
        <taxon>Bacteria</taxon>
        <taxon>Bacillati</taxon>
        <taxon>Actinomycetota</taxon>
        <taxon>Actinomycetes</taxon>
        <taxon>Streptosporangiales</taxon>
        <taxon>Streptosporangiaceae</taxon>
        <taxon>Planomonospora</taxon>
    </lineage>
</organism>
<feature type="transmembrane region" description="Helical" evidence="2">
    <location>
        <begin position="370"/>
        <end position="391"/>
    </location>
</feature>
<keyword evidence="2" id="KW-0472">Membrane</keyword>
<name>A0ABV8I6Y8_9ACTN</name>
<feature type="transmembrane region" description="Helical" evidence="2">
    <location>
        <begin position="79"/>
        <end position="97"/>
    </location>
</feature>
<dbReference type="SUPFAM" id="SSF103473">
    <property type="entry name" value="MFS general substrate transporter"/>
    <property type="match status" value="1"/>
</dbReference>
<dbReference type="EMBL" id="JBHSBM010000017">
    <property type="protein sequence ID" value="MFC4059690.1"/>
    <property type="molecule type" value="Genomic_DNA"/>
</dbReference>
<dbReference type="RefSeq" id="WP_377288195.1">
    <property type="nucleotide sequence ID" value="NZ_JBHSBM010000017.1"/>
</dbReference>
<feature type="transmembrane region" description="Helical" evidence="2">
    <location>
        <begin position="103"/>
        <end position="130"/>
    </location>
</feature>
<accession>A0ABV8I6Y8</accession>
<dbReference type="InterPro" id="IPR011701">
    <property type="entry name" value="MFS"/>
</dbReference>
<feature type="transmembrane region" description="Helical" evidence="2">
    <location>
        <begin position="281"/>
        <end position="300"/>
    </location>
</feature>
<keyword evidence="4" id="KW-1185">Reference proteome</keyword>
<reference evidence="4" key="1">
    <citation type="journal article" date="2019" name="Int. J. Syst. Evol. Microbiol.">
        <title>The Global Catalogue of Microorganisms (GCM) 10K type strain sequencing project: providing services to taxonomists for standard genome sequencing and annotation.</title>
        <authorList>
            <consortium name="The Broad Institute Genomics Platform"/>
            <consortium name="The Broad Institute Genome Sequencing Center for Infectious Disease"/>
            <person name="Wu L."/>
            <person name="Ma J."/>
        </authorList>
    </citation>
    <scope>NUCLEOTIDE SEQUENCE [LARGE SCALE GENOMIC DNA]</scope>
    <source>
        <strain evidence="4">TBRC 4489</strain>
    </source>
</reference>
<protein>
    <submittedName>
        <fullName evidence="3">MFS transporter</fullName>
    </submittedName>
</protein>
<evidence type="ECO:0000313" key="4">
    <source>
        <dbReference type="Proteomes" id="UP001595850"/>
    </source>
</evidence>